<keyword evidence="3" id="KW-1185">Reference proteome</keyword>
<feature type="compositionally biased region" description="Acidic residues" evidence="1">
    <location>
        <begin position="84"/>
        <end position="93"/>
    </location>
</feature>
<dbReference type="EMBL" id="JAOZFE010000001">
    <property type="protein sequence ID" value="MCW0952885.1"/>
    <property type="molecule type" value="Genomic_DNA"/>
</dbReference>
<dbReference type="Proteomes" id="UP001526225">
    <property type="component" value="Unassembled WGS sequence"/>
</dbReference>
<evidence type="ECO:0000256" key="1">
    <source>
        <dbReference type="SAM" id="MobiDB-lite"/>
    </source>
</evidence>
<organism evidence="2 3">
    <name type="scientific">Weissella ceti</name>
    <dbReference type="NCBI Taxonomy" id="759620"/>
    <lineage>
        <taxon>Bacteria</taxon>
        <taxon>Bacillati</taxon>
        <taxon>Bacillota</taxon>
        <taxon>Bacilli</taxon>
        <taxon>Lactobacillales</taxon>
        <taxon>Lactobacillaceae</taxon>
        <taxon>Weissella</taxon>
    </lineage>
</organism>
<sequence>MAEQRPIVYFQRLMGNYDRQVAEIMKAKREYLVFADEEDVLEPVTVDREPVMVEVLTPKPVPTQLKPKPIVELNAPLEERELESVEDPQEEPEMAPTVVEPEPTPIVQPAEVVTPIVMTPKASTEVKAVSTSMPEPKPKPKVAEKKVEEEAPKTKPMTGLGLNLDSIFNEEFSAEQTGYFGK</sequence>
<accession>A0ABT3E3G3</accession>
<reference evidence="2 3" key="1">
    <citation type="submission" date="2022-10" db="EMBL/GenBank/DDBJ databases">
        <title>Weissella fermenti sp. nov., isolated from fermented cabbage.</title>
        <authorList>
            <person name="Lee J.K."/>
            <person name="Baek J.H."/>
            <person name="Choi D.G."/>
            <person name="Kim J.M."/>
            <person name="Jeon C.O."/>
        </authorList>
    </citation>
    <scope>NUCLEOTIDE SEQUENCE [LARGE SCALE GENOMIC DNA]</scope>
    <source>
        <strain evidence="2 3">KACC 18534</strain>
    </source>
</reference>
<evidence type="ECO:0000313" key="3">
    <source>
        <dbReference type="Proteomes" id="UP001526225"/>
    </source>
</evidence>
<evidence type="ECO:0000313" key="2">
    <source>
        <dbReference type="EMBL" id="MCW0952885.1"/>
    </source>
</evidence>
<dbReference type="RefSeq" id="WP_213409483.1">
    <property type="nucleotide sequence ID" value="NZ_CP074441.1"/>
</dbReference>
<feature type="region of interest" description="Disordered" evidence="1">
    <location>
        <begin position="126"/>
        <end position="162"/>
    </location>
</feature>
<feature type="region of interest" description="Disordered" evidence="1">
    <location>
        <begin position="79"/>
        <end position="106"/>
    </location>
</feature>
<name>A0ABT3E3G3_9LACO</name>
<comment type="caution">
    <text evidence="2">The sequence shown here is derived from an EMBL/GenBank/DDBJ whole genome shotgun (WGS) entry which is preliminary data.</text>
</comment>
<gene>
    <name evidence="2" type="ORF">OIT44_02220</name>
</gene>
<feature type="compositionally biased region" description="Basic and acidic residues" evidence="1">
    <location>
        <begin position="136"/>
        <end position="153"/>
    </location>
</feature>
<protein>
    <submittedName>
        <fullName evidence="2">Uncharacterized protein</fullName>
    </submittedName>
</protein>
<proteinExistence type="predicted"/>